<keyword evidence="1" id="KW-0812">Transmembrane</keyword>
<dbReference type="Proteomes" id="UP000185578">
    <property type="component" value="Unassembled WGS sequence"/>
</dbReference>
<dbReference type="RefSeq" id="WP_075119158.1">
    <property type="nucleotide sequence ID" value="NZ_MSCT01000009.1"/>
</dbReference>
<proteinExistence type="predicted"/>
<sequence length="121" mass="13490">MLYRLAADALVSLHLAFILFVLLGGLLVLQWPRLAWLHLPAAAWGVAVEVFHLPCPLTAWENRLRQGAGQQGYGGGFIEQYLIPLIYPAGLTPRIQLGLGALVLLVNVLVYARLAWRRRRP</sequence>
<dbReference type="EMBL" id="MSCT01000009">
    <property type="protein sequence ID" value="OLF54537.1"/>
    <property type="molecule type" value="Genomic_DNA"/>
</dbReference>
<comment type="caution">
    <text evidence="2">The sequence shown here is derived from an EMBL/GenBank/DDBJ whole genome shotgun (WGS) entry which is preliminary data.</text>
</comment>
<keyword evidence="1" id="KW-1133">Transmembrane helix</keyword>
<evidence type="ECO:0000256" key="1">
    <source>
        <dbReference type="SAM" id="Phobius"/>
    </source>
</evidence>
<gene>
    <name evidence="2" type="ORF">BTN82_11065</name>
</gene>
<protein>
    <recommendedName>
        <fullName evidence="4">DUF2784 domain-containing protein</fullName>
    </recommendedName>
</protein>
<dbReference type="Pfam" id="PF10861">
    <property type="entry name" value="DUF2784"/>
    <property type="match status" value="1"/>
</dbReference>
<evidence type="ECO:0000313" key="2">
    <source>
        <dbReference type="EMBL" id="OLF54537.1"/>
    </source>
</evidence>
<organism evidence="2 3">
    <name type="scientific">Pseudomonas chlororaphis</name>
    <dbReference type="NCBI Taxonomy" id="587753"/>
    <lineage>
        <taxon>Bacteria</taxon>
        <taxon>Pseudomonadati</taxon>
        <taxon>Pseudomonadota</taxon>
        <taxon>Gammaproteobacteria</taxon>
        <taxon>Pseudomonadales</taxon>
        <taxon>Pseudomonadaceae</taxon>
        <taxon>Pseudomonas</taxon>
    </lineage>
</organism>
<reference evidence="2 3" key="1">
    <citation type="submission" date="2016-12" db="EMBL/GenBank/DDBJ databases">
        <authorList>
            <person name="Song W.-J."/>
            <person name="Kurnit D.M."/>
        </authorList>
    </citation>
    <scope>NUCLEOTIDE SEQUENCE [LARGE SCALE GENOMIC DNA]</scope>
    <source>
        <strain evidence="2 3">PCL1601</strain>
    </source>
</reference>
<dbReference type="OrthoDB" id="370375at2"/>
<keyword evidence="1" id="KW-0472">Membrane</keyword>
<dbReference type="AlphaFoldDB" id="A0A1Q8ERW2"/>
<feature type="transmembrane region" description="Helical" evidence="1">
    <location>
        <begin position="12"/>
        <end position="31"/>
    </location>
</feature>
<name>A0A1Q8ERW2_9PSED</name>
<dbReference type="InterPro" id="IPR021218">
    <property type="entry name" value="DUF2784"/>
</dbReference>
<accession>A0A1Q8ERW2</accession>
<feature type="transmembrane region" description="Helical" evidence="1">
    <location>
        <begin position="95"/>
        <end position="116"/>
    </location>
</feature>
<evidence type="ECO:0008006" key="4">
    <source>
        <dbReference type="Google" id="ProtNLM"/>
    </source>
</evidence>
<evidence type="ECO:0000313" key="3">
    <source>
        <dbReference type="Proteomes" id="UP000185578"/>
    </source>
</evidence>